<sequence>MDIPRTGLSQFRNFSRTGLAIRWTGDVVAVIPMLAFVFVRAALVIKALPVIKFKGLHFFTAT</sequence>
<proteinExistence type="predicted"/>
<organism evidence="2">
    <name type="scientific">Mycobacterium leprae</name>
    <dbReference type="NCBI Taxonomy" id="1769"/>
    <lineage>
        <taxon>Bacteria</taxon>
        <taxon>Bacillati</taxon>
        <taxon>Actinomycetota</taxon>
        <taxon>Actinomycetes</taxon>
        <taxon>Mycobacteriales</taxon>
        <taxon>Mycobacteriaceae</taxon>
        <taxon>Mycobacterium</taxon>
    </lineage>
</organism>
<feature type="transmembrane region" description="Helical" evidence="1">
    <location>
        <begin position="20"/>
        <end position="45"/>
    </location>
</feature>
<name>Q49674_MYCLR</name>
<keyword evidence="1" id="KW-0812">Transmembrane</keyword>
<keyword evidence="1" id="KW-0472">Membrane</keyword>
<keyword evidence="1" id="KW-1133">Transmembrane helix</keyword>
<reference evidence="2" key="1">
    <citation type="submission" date="1994-03" db="EMBL/GenBank/DDBJ databases">
        <authorList>
            <person name="Robison K."/>
        </authorList>
    </citation>
    <scope>NUCLEOTIDE SEQUENCE</scope>
</reference>
<evidence type="ECO:0000313" key="2">
    <source>
        <dbReference type="EMBL" id="AAA85926.1"/>
    </source>
</evidence>
<protein>
    <submittedName>
        <fullName evidence="2">B1308_C2_157</fullName>
    </submittedName>
</protein>
<dbReference type="AlphaFoldDB" id="Q49674"/>
<evidence type="ECO:0000256" key="1">
    <source>
        <dbReference type="SAM" id="Phobius"/>
    </source>
</evidence>
<reference evidence="2" key="2">
    <citation type="journal article" date="1995" name="Gene">
        <title>Genomic organization of the mycobacterial sigma gene cluster.</title>
        <authorList>
            <person name="Doukhan L."/>
            <person name="Predich M."/>
            <person name="Nair G."/>
            <person name="Dussurget O."/>
            <person name="Mandic-Mulec I."/>
            <person name="Cole S.T."/>
            <person name="Smith D.R."/>
            <person name="Smith I."/>
        </authorList>
    </citation>
    <scope>NUCLEOTIDE SEQUENCE</scope>
</reference>
<dbReference type="EMBL" id="U00012">
    <property type="protein sequence ID" value="AAA85926.1"/>
    <property type="molecule type" value="Genomic_DNA"/>
</dbReference>
<accession>Q49674</accession>